<dbReference type="Proteomes" id="UP000887226">
    <property type="component" value="Unassembled WGS sequence"/>
</dbReference>
<name>A0A9P7YYT2_9HELO</name>
<accession>A0A9P7YYT2</accession>
<proteinExistence type="predicted"/>
<reference evidence="1" key="1">
    <citation type="journal article" date="2021" name="IMA Fungus">
        <title>Genomic characterization of three marine fungi, including Emericellopsis atlantica sp. nov. with signatures of a generalist lifestyle and marine biomass degradation.</title>
        <authorList>
            <person name="Hagestad O.C."/>
            <person name="Hou L."/>
            <person name="Andersen J.H."/>
            <person name="Hansen E.H."/>
            <person name="Altermark B."/>
            <person name="Li C."/>
            <person name="Kuhnert E."/>
            <person name="Cox R.J."/>
            <person name="Crous P.W."/>
            <person name="Spatafora J.W."/>
            <person name="Lail K."/>
            <person name="Amirebrahimi M."/>
            <person name="Lipzen A."/>
            <person name="Pangilinan J."/>
            <person name="Andreopoulos W."/>
            <person name="Hayes R.D."/>
            <person name="Ng V."/>
            <person name="Grigoriev I.V."/>
            <person name="Jackson S.A."/>
            <person name="Sutton T.D.S."/>
            <person name="Dobson A.D.W."/>
            <person name="Rama T."/>
        </authorList>
    </citation>
    <scope>NUCLEOTIDE SEQUENCE</scope>
    <source>
        <strain evidence="1">TRa3180A</strain>
    </source>
</reference>
<dbReference type="EMBL" id="MU254142">
    <property type="protein sequence ID" value="KAG9241892.1"/>
    <property type="molecule type" value="Genomic_DNA"/>
</dbReference>
<comment type="caution">
    <text evidence="1">The sequence shown here is derived from an EMBL/GenBank/DDBJ whole genome shotgun (WGS) entry which is preliminary data.</text>
</comment>
<dbReference type="AlphaFoldDB" id="A0A9P7YYT2"/>
<keyword evidence="2" id="KW-1185">Reference proteome</keyword>
<organism evidence="1 2">
    <name type="scientific">Calycina marina</name>
    <dbReference type="NCBI Taxonomy" id="1763456"/>
    <lineage>
        <taxon>Eukaryota</taxon>
        <taxon>Fungi</taxon>
        <taxon>Dikarya</taxon>
        <taxon>Ascomycota</taxon>
        <taxon>Pezizomycotina</taxon>
        <taxon>Leotiomycetes</taxon>
        <taxon>Helotiales</taxon>
        <taxon>Pezizellaceae</taxon>
        <taxon>Calycina</taxon>
    </lineage>
</organism>
<sequence length="91" mass="9738">MHAHFMTQAGELYQYTGTGTTWSWAALSAVTTIQSGYTNSWEATLPLTVVTSQFIVEATSGYNETINVFAGCTNTAYQSAGFTGVLGTYCS</sequence>
<evidence type="ECO:0000313" key="1">
    <source>
        <dbReference type="EMBL" id="KAG9241892.1"/>
    </source>
</evidence>
<evidence type="ECO:0000313" key="2">
    <source>
        <dbReference type="Proteomes" id="UP000887226"/>
    </source>
</evidence>
<gene>
    <name evidence="1" type="ORF">BJ878DRAFT_544790</name>
</gene>
<protein>
    <submittedName>
        <fullName evidence="1">Uncharacterized protein</fullName>
    </submittedName>
</protein>